<dbReference type="EMBL" id="CM023482">
    <property type="protein sequence ID" value="KAH6937712.1"/>
    <property type="molecule type" value="Genomic_DNA"/>
</dbReference>
<comment type="caution">
    <text evidence="1">The sequence shown here is derived from an EMBL/GenBank/DDBJ whole genome shotgun (WGS) entry which is preliminary data.</text>
</comment>
<sequence>MRFASSTLRAPAAYITYSEALRALAKVTRFEKYSASHVLPIFWRDGLKADNKLGMEIKVATVAVILTLIASLIILLMNLNQRHLETPTRDYVPANNTAIVVPDVTDRSFVTSSPLRHRQYDESGLPQSEPVVYSATEGGTSQRQTVVPPAVNVTTNAVVLETRLVTERLVRPAVRSHGSLFVSFISHKKLEQSQESGFQEYPTHTVIAESNMVPRGVPLFSSSVVSFAFPPLVLCRLEATEFTIPRDHFSIVNEHSPPDAVGDSNSYDRGDTEQTLAAASGGAKPASGTPGTALPLGFGSDCSLRGWRNALLSLACSSKSSSQTSTCASSTPVYISEGRIRKRARGYTIASSQGGDDVTIAFSVTLTFALVLLAAGYACQKPLPDVDKVWKYLAGSSDRTEVREQLRRQPRDPHRVTYLRDPSMPPCYPPRFISQPAAKVCKAAALSTVQEADSYSSLSDKLEQHASATSVAHKQEEEPRAMLQRRTSKGRQLPRPSGFRWYCGHRIFHGMAPSLRPVLSLRWRGLPQLESPDDSLVRDLKRRRCLEARFGNSQCDAMATSHAMPGELLPGLGAAAVCHADEGTPAEGAPHKTATVVKKAHGDAEPLIATIFFYR</sequence>
<keyword evidence="2" id="KW-1185">Reference proteome</keyword>
<evidence type="ECO:0000313" key="2">
    <source>
        <dbReference type="Proteomes" id="UP000821845"/>
    </source>
</evidence>
<reference evidence="1" key="1">
    <citation type="submission" date="2020-05" db="EMBL/GenBank/DDBJ databases">
        <title>Large-scale comparative analyses of tick genomes elucidate their genetic diversity and vector capacities.</title>
        <authorList>
            <person name="Jia N."/>
            <person name="Wang J."/>
            <person name="Shi W."/>
            <person name="Du L."/>
            <person name="Sun Y."/>
            <person name="Zhan W."/>
            <person name="Jiang J."/>
            <person name="Wang Q."/>
            <person name="Zhang B."/>
            <person name="Ji P."/>
            <person name="Sakyi L.B."/>
            <person name="Cui X."/>
            <person name="Yuan T."/>
            <person name="Jiang B."/>
            <person name="Yang W."/>
            <person name="Lam T.T.-Y."/>
            <person name="Chang Q."/>
            <person name="Ding S."/>
            <person name="Wang X."/>
            <person name="Zhu J."/>
            <person name="Ruan X."/>
            <person name="Zhao L."/>
            <person name="Wei J."/>
            <person name="Que T."/>
            <person name="Du C."/>
            <person name="Cheng J."/>
            <person name="Dai P."/>
            <person name="Han X."/>
            <person name="Huang E."/>
            <person name="Gao Y."/>
            <person name="Liu J."/>
            <person name="Shao H."/>
            <person name="Ye R."/>
            <person name="Li L."/>
            <person name="Wei W."/>
            <person name="Wang X."/>
            <person name="Wang C."/>
            <person name="Yang T."/>
            <person name="Huo Q."/>
            <person name="Li W."/>
            <person name="Guo W."/>
            <person name="Chen H."/>
            <person name="Zhou L."/>
            <person name="Ni X."/>
            <person name="Tian J."/>
            <person name="Zhou Y."/>
            <person name="Sheng Y."/>
            <person name="Liu T."/>
            <person name="Pan Y."/>
            <person name="Xia L."/>
            <person name="Li J."/>
            <person name="Zhao F."/>
            <person name="Cao W."/>
        </authorList>
    </citation>
    <scope>NUCLEOTIDE SEQUENCE</scope>
    <source>
        <strain evidence="1">Hyas-2018</strain>
    </source>
</reference>
<protein>
    <submittedName>
        <fullName evidence="1">Uncharacterized protein</fullName>
    </submittedName>
</protein>
<dbReference type="Proteomes" id="UP000821845">
    <property type="component" value="Chromosome 2"/>
</dbReference>
<accession>A0ACB7SRD3</accession>
<evidence type="ECO:0000313" key="1">
    <source>
        <dbReference type="EMBL" id="KAH6937712.1"/>
    </source>
</evidence>
<proteinExistence type="predicted"/>
<gene>
    <name evidence="1" type="ORF">HPB50_003685</name>
</gene>
<name>A0ACB7SRD3_HYAAI</name>
<organism evidence="1 2">
    <name type="scientific">Hyalomma asiaticum</name>
    <name type="common">Tick</name>
    <dbReference type="NCBI Taxonomy" id="266040"/>
    <lineage>
        <taxon>Eukaryota</taxon>
        <taxon>Metazoa</taxon>
        <taxon>Ecdysozoa</taxon>
        <taxon>Arthropoda</taxon>
        <taxon>Chelicerata</taxon>
        <taxon>Arachnida</taxon>
        <taxon>Acari</taxon>
        <taxon>Parasitiformes</taxon>
        <taxon>Ixodida</taxon>
        <taxon>Ixodoidea</taxon>
        <taxon>Ixodidae</taxon>
        <taxon>Hyalomminae</taxon>
        <taxon>Hyalomma</taxon>
    </lineage>
</organism>